<gene>
    <name evidence="19" type="primary">TFPI</name>
</gene>
<organism evidence="18 19">
    <name type="scientific">Eublepharis macularius</name>
    <name type="common">Leopard gecko</name>
    <name type="synonym">Cyrtodactylus macularius</name>
    <dbReference type="NCBI Taxonomy" id="481883"/>
    <lineage>
        <taxon>Eukaryota</taxon>
        <taxon>Metazoa</taxon>
        <taxon>Chordata</taxon>
        <taxon>Craniata</taxon>
        <taxon>Vertebrata</taxon>
        <taxon>Euteleostomi</taxon>
        <taxon>Lepidosauria</taxon>
        <taxon>Squamata</taxon>
        <taxon>Bifurcata</taxon>
        <taxon>Gekkota</taxon>
        <taxon>Eublepharidae</taxon>
        <taxon>Eublepharinae</taxon>
        <taxon>Eublepharis</taxon>
    </lineage>
</organism>
<dbReference type="SUPFAM" id="SSF57362">
    <property type="entry name" value="BPTI-like"/>
    <property type="match status" value="3"/>
</dbReference>
<evidence type="ECO:0000256" key="14">
    <source>
        <dbReference type="ARBA" id="ARBA00081787"/>
    </source>
</evidence>
<dbReference type="PROSITE" id="PS00280">
    <property type="entry name" value="BPTI_KUNITZ_1"/>
    <property type="match status" value="2"/>
</dbReference>
<feature type="signal peptide" evidence="16">
    <location>
        <begin position="1"/>
        <end position="20"/>
    </location>
</feature>
<dbReference type="InterPro" id="IPR002223">
    <property type="entry name" value="Kunitz_BPTI"/>
</dbReference>
<keyword evidence="3" id="KW-0646">Protease inhibitor</keyword>
<evidence type="ECO:0000256" key="13">
    <source>
        <dbReference type="ARBA" id="ARBA00081110"/>
    </source>
</evidence>
<evidence type="ECO:0000256" key="9">
    <source>
        <dbReference type="ARBA" id="ARBA00023157"/>
    </source>
</evidence>
<dbReference type="InterPro" id="IPR050098">
    <property type="entry name" value="TFPI/VKTCI-like"/>
</dbReference>
<dbReference type="GeneID" id="129323631"/>
<dbReference type="GO" id="GO:0005615">
    <property type="term" value="C:extracellular space"/>
    <property type="evidence" value="ECO:0007669"/>
    <property type="project" value="UniProtKB-ARBA"/>
</dbReference>
<evidence type="ECO:0000256" key="15">
    <source>
        <dbReference type="PIRSR" id="PIRSR001620-1"/>
    </source>
</evidence>
<dbReference type="AlphaFoldDB" id="A0AA97KQ94"/>
<proteinExistence type="predicted"/>
<dbReference type="CDD" id="cd22614">
    <property type="entry name" value="Kunitz_TFPI1_2-like"/>
    <property type="match status" value="1"/>
</dbReference>
<dbReference type="GO" id="GO:0007596">
    <property type="term" value="P:blood coagulation"/>
    <property type="evidence" value="ECO:0007669"/>
    <property type="project" value="UniProtKB-KW"/>
</dbReference>
<keyword evidence="7" id="KW-0722">Serine protease inhibitor</keyword>
<keyword evidence="4" id="KW-0356">Hemostasis</keyword>
<dbReference type="InterPro" id="IPR020901">
    <property type="entry name" value="Prtase_inh_Kunz-CS"/>
</dbReference>
<evidence type="ECO:0000256" key="12">
    <source>
        <dbReference type="ARBA" id="ARBA00073658"/>
    </source>
</evidence>
<evidence type="ECO:0000256" key="5">
    <source>
        <dbReference type="ARBA" id="ARBA00022729"/>
    </source>
</evidence>
<evidence type="ECO:0000256" key="6">
    <source>
        <dbReference type="ARBA" id="ARBA00022737"/>
    </source>
</evidence>
<dbReference type="PANTHER" id="PTHR10083:SF374">
    <property type="entry name" value="BPTI_KUNITZ INHIBITOR DOMAIN-CONTAINING PROTEIN"/>
    <property type="match status" value="1"/>
</dbReference>
<keyword evidence="5 16" id="KW-0732">Signal</keyword>
<dbReference type="PROSITE" id="PS50279">
    <property type="entry name" value="BPTI_KUNITZ_2"/>
    <property type="match status" value="3"/>
</dbReference>
<comment type="subcellular location">
    <subcellularLocation>
        <location evidence="1">Secreted</location>
    </subcellularLocation>
</comment>
<feature type="domain" description="BPTI/Kunitz inhibitor" evidence="17">
    <location>
        <begin position="253"/>
        <end position="303"/>
    </location>
</feature>
<dbReference type="FunFam" id="4.10.410.10:FF:000004">
    <property type="entry name" value="Tissue factor pathway inhibitor"/>
    <property type="match status" value="1"/>
</dbReference>
<dbReference type="InterPro" id="IPR008296">
    <property type="entry name" value="TFPI-like"/>
</dbReference>
<dbReference type="Gene3D" id="4.10.410.10">
    <property type="entry name" value="Pancreatic trypsin inhibitor Kunitz domain"/>
    <property type="match status" value="3"/>
</dbReference>
<name>A0AA97KQ94_EUBMA</name>
<feature type="site" description="Reactive bond" evidence="15">
    <location>
        <begin position="263"/>
        <end position="264"/>
    </location>
</feature>
<dbReference type="PANTHER" id="PTHR10083">
    <property type="entry name" value="KUNITZ-TYPE PROTEASE INHIBITOR-RELATED"/>
    <property type="match status" value="1"/>
</dbReference>
<dbReference type="Pfam" id="PF00014">
    <property type="entry name" value="Kunitz_BPTI"/>
    <property type="match status" value="3"/>
</dbReference>
<evidence type="ECO:0000256" key="10">
    <source>
        <dbReference type="ARBA" id="ARBA00023180"/>
    </source>
</evidence>
<protein>
    <recommendedName>
        <fullName evidence="12">Tissue factor pathway inhibitor</fullName>
    </recommendedName>
    <alternativeName>
        <fullName evidence="13">Extrinsic pathway inhibitor</fullName>
    </alternativeName>
    <alternativeName>
        <fullName evidence="14">Lipoprotein-associated coagulation inhibitor</fullName>
    </alternativeName>
</protein>
<evidence type="ECO:0000256" key="7">
    <source>
        <dbReference type="ARBA" id="ARBA00022900"/>
    </source>
</evidence>
<evidence type="ECO:0000256" key="4">
    <source>
        <dbReference type="ARBA" id="ARBA00022696"/>
    </source>
</evidence>
<evidence type="ECO:0000256" key="8">
    <source>
        <dbReference type="ARBA" id="ARBA00023084"/>
    </source>
</evidence>
<accession>A0AA97KQ94</accession>
<evidence type="ECO:0000313" key="18">
    <source>
        <dbReference type="Proteomes" id="UP001190640"/>
    </source>
</evidence>
<keyword evidence="18" id="KW-1185">Reference proteome</keyword>
<evidence type="ECO:0000256" key="1">
    <source>
        <dbReference type="ARBA" id="ARBA00004613"/>
    </source>
</evidence>
<evidence type="ECO:0000256" key="16">
    <source>
        <dbReference type="SAM" id="SignalP"/>
    </source>
</evidence>
<feature type="chain" id="PRO_5041742237" description="Tissue factor pathway inhibitor" evidence="16">
    <location>
        <begin position="21"/>
        <end position="341"/>
    </location>
</feature>
<evidence type="ECO:0000313" key="19">
    <source>
        <dbReference type="RefSeq" id="XP_054826128.1"/>
    </source>
</evidence>
<keyword evidence="6" id="KW-0677">Repeat</keyword>
<dbReference type="KEGG" id="emc:129323631"/>
<evidence type="ECO:0000256" key="11">
    <source>
        <dbReference type="ARBA" id="ARBA00057773"/>
    </source>
</evidence>
<keyword evidence="9" id="KW-1015">Disulfide bond</keyword>
<dbReference type="GO" id="GO:0004867">
    <property type="term" value="F:serine-type endopeptidase inhibitor activity"/>
    <property type="evidence" value="ECO:0007669"/>
    <property type="project" value="UniProtKB-KW"/>
</dbReference>
<dbReference type="CTD" id="7035"/>
<feature type="site" description="Reactive bond" evidence="15">
    <location>
        <begin position="61"/>
        <end position="62"/>
    </location>
</feature>
<evidence type="ECO:0000259" key="17">
    <source>
        <dbReference type="PROSITE" id="PS50279"/>
    </source>
</evidence>
<feature type="domain" description="BPTI/Kunitz inhibitor" evidence="17">
    <location>
        <begin position="123"/>
        <end position="173"/>
    </location>
</feature>
<keyword evidence="8" id="KW-0094">Blood coagulation</keyword>
<dbReference type="CDD" id="cd22615">
    <property type="entry name" value="Kunitz_TFPI1_TFPI2_3-like"/>
    <property type="match status" value="1"/>
</dbReference>
<dbReference type="InterPro" id="IPR036880">
    <property type="entry name" value="Kunitz_BPTI_sf"/>
</dbReference>
<dbReference type="RefSeq" id="XP_054826128.1">
    <property type="nucleotide sequence ID" value="XM_054970153.1"/>
</dbReference>
<feature type="domain" description="BPTI/Kunitz inhibitor" evidence="17">
    <location>
        <begin position="51"/>
        <end position="101"/>
    </location>
</feature>
<keyword evidence="2" id="KW-0964">Secreted</keyword>
<dbReference type="SMART" id="SM00131">
    <property type="entry name" value="KU"/>
    <property type="match status" value="3"/>
</dbReference>
<feature type="site" description="Reactive bond" evidence="15">
    <location>
        <begin position="133"/>
        <end position="134"/>
    </location>
</feature>
<dbReference type="FunFam" id="4.10.410.10:FF:000013">
    <property type="entry name" value="Tissue factor pathway inhibitor"/>
    <property type="match status" value="1"/>
</dbReference>
<evidence type="ECO:0000256" key="3">
    <source>
        <dbReference type="ARBA" id="ARBA00022690"/>
    </source>
</evidence>
<dbReference type="FunFam" id="4.10.410.10:FF:000012">
    <property type="entry name" value="Tissue factor pathway inhibitor"/>
    <property type="match status" value="1"/>
</dbReference>
<comment type="function">
    <text evidence="11">Inhibits factor X (X(a)) directly and, in a Xa-dependent way, inhibits VIIa/tissue factor activity, presumably by forming a quaternary Xa/LACI/VIIa/TF complex. It possesses an antithrombotic action and also the ability to associate with lipoproteins in plasma.</text>
</comment>
<dbReference type="Proteomes" id="UP001190640">
    <property type="component" value="Chromosome 2"/>
</dbReference>
<keyword evidence="10" id="KW-0325">Glycoprotein</keyword>
<dbReference type="GO" id="GO:0071396">
    <property type="term" value="P:cellular response to lipid"/>
    <property type="evidence" value="ECO:0007669"/>
    <property type="project" value="UniProtKB-ARBA"/>
</dbReference>
<dbReference type="CDD" id="cd22613">
    <property type="entry name" value="Kunitz_TFPI1_1-like"/>
    <property type="match status" value="1"/>
</dbReference>
<reference evidence="19" key="1">
    <citation type="submission" date="2025-08" db="UniProtKB">
        <authorList>
            <consortium name="RefSeq"/>
        </authorList>
    </citation>
    <scope>IDENTIFICATION</scope>
    <source>
        <tissue evidence="19">Blood</tissue>
    </source>
</reference>
<sequence length="341" mass="38738">MKQALFLGITFCLLFRFPSCLVIASAEDREEHQDAAVGPALSPLKLGLSICAMKADAGPCKALHTRYHFDILTRQCEIFDYGGCEGNENNFLTLEECQATCLVPDLPEKKKKARFKKEKPSFCLLENDPGICRGLISRHFYNKESQQCEKFMYGGCLGNQNNFESLKECQDICQDSPNLLQMEDEKLALASVANQSSPSVKQVVQVRERNCWEETAHFHPIFLVTICLCTQMCFWELAGSFVDDGSAQMPSFCMTSMDRGLCRANEKRFFYNHTAGKCHPFSYSGCGGNVNNFTSRKSCLRMCKKGFMKNQRGQQGLMKIRRKRKKQPVKLTEEEIVIERI</sequence>
<dbReference type="PRINTS" id="PR00759">
    <property type="entry name" value="BASICPTASE"/>
</dbReference>
<evidence type="ECO:0000256" key="2">
    <source>
        <dbReference type="ARBA" id="ARBA00022525"/>
    </source>
</evidence>
<dbReference type="PIRSF" id="PIRSF001620">
    <property type="entry name" value="TFPI"/>
    <property type="match status" value="1"/>
</dbReference>